<dbReference type="EMBL" id="UARW01000010">
    <property type="protein sequence ID" value="SQD03140.1"/>
    <property type="molecule type" value="Genomic_DNA"/>
</dbReference>
<evidence type="ECO:0000313" key="2">
    <source>
        <dbReference type="EMBL" id="SQD03140.1"/>
    </source>
</evidence>
<accession>A0A2X3LTZ2</accession>
<evidence type="ECO:0000313" key="3">
    <source>
        <dbReference type="Proteomes" id="UP000250991"/>
    </source>
</evidence>
<feature type="region of interest" description="Disordered" evidence="1">
    <location>
        <begin position="192"/>
        <end position="219"/>
    </location>
</feature>
<dbReference type="Proteomes" id="UP000250991">
    <property type="component" value="Unassembled WGS sequence"/>
</dbReference>
<dbReference type="AlphaFoldDB" id="A0A2X3LTZ2"/>
<proteinExistence type="predicted"/>
<protein>
    <submittedName>
        <fullName evidence="2">Putative replication protein from phage (Modular protein)</fullName>
    </submittedName>
</protein>
<gene>
    <name evidence="2" type="ORF">NCTC8009_03619</name>
</gene>
<name>A0A2X3LTZ2_ECOLX</name>
<sequence length="331" mass="36739">MYEPLRPHTEVMAIGQINISGNVTPANWWKYIRLPSGRPDATAIALLSEIVYWYRPTEVRDEHTGALLGYRKRFQGDKLQRSYQAFAEQFGFGKRETADALKRLRDAGFITLDLRTVEMLDGVKCSNILFVGINPQAIAAITTPSSVSPESNSNNAISDTAITLKRNTPRRHNGTGDTPNVDTNTEITTEITTETKNTIDASADASAPARSARQEYSPEFEQAWQEYPKRAGGNSKSAAFKAWKARIREGIKPETMLDGVKRYAAWVRATGNIGTQFVKQAATFFGPDRHFEDYWQQPAAHGGGRQRQVDVLAGLGAMSDKFGKSSNKLTF</sequence>
<reference evidence="2 3" key="1">
    <citation type="submission" date="2018-06" db="EMBL/GenBank/DDBJ databases">
        <authorList>
            <consortium name="Pathogen Informatics"/>
            <person name="Doyle S."/>
        </authorList>
    </citation>
    <scope>NUCLEOTIDE SEQUENCE [LARGE SCALE GENOMIC DNA]</scope>
    <source>
        <strain evidence="2 3">NCTC8009</strain>
    </source>
</reference>
<organism evidence="2 3">
    <name type="scientific">Escherichia coli</name>
    <dbReference type="NCBI Taxonomy" id="562"/>
    <lineage>
        <taxon>Bacteria</taxon>
        <taxon>Pseudomonadati</taxon>
        <taxon>Pseudomonadota</taxon>
        <taxon>Gammaproteobacteria</taxon>
        <taxon>Enterobacterales</taxon>
        <taxon>Enterobacteriaceae</taxon>
        <taxon>Escherichia</taxon>
    </lineage>
</organism>
<feature type="compositionally biased region" description="Low complexity" evidence="1">
    <location>
        <begin position="192"/>
        <end position="211"/>
    </location>
</feature>
<evidence type="ECO:0000256" key="1">
    <source>
        <dbReference type="SAM" id="MobiDB-lite"/>
    </source>
</evidence>